<feature type="compositionally biased region" description="Basic and acidic residues" evidence="1">
    <location>
        <begin position="184"/>
        <end position="194"/>
    </location>
</feature>
<accession>A0A1H9M8E9</accession>
<proteinExistence type="predicted"/>
<dbReference type="AlphaFoldDB" id="A0A1H9M8E9"/>
<feature type="region of interest" description="Disordered" evidence="1">
    <location>
        <begin position="167"/>
        <end position="194"/>
    </location>
</feature>
<dbReference type="EMBL" id="FOGI01000002">
    <property type="protein sequence ID" value="SER19729.1"/>
    <property type="molecule type" value="Genomic_DNA"/>
</dbReference>
<dbReference type="Proteomes" id="UP000199051">
    <property type="component" value="Unassembled WGS sequence"/>
</dbReference>
<evidence type="ECO:0000256" key="1">
    <source>
        <dbReference type="SAM" id="MobiDB-lite"/>
    </source>
</evidence>
<evidence type="ECO:0000313" key="2">
    <source>
        <dbReference type="EMBL" id="SER19729.1"/>
    </source>
</evidence>
<name>A0A1H9M8E9_9PSEU</name>
<organism evidence="2 3">
    <name type="scientific">Actinokineospora terrae</name>
    <dbReference type="NCBI Taxonomy" id="155974"/>
    <lineage>
        <taxon>Bacteria</taxon>
        <taxon>Bacillati</taxon>
        <taxon>Actinomycetota</taxon>
        <taxon>Actinomycetes</taxon>
        <taxon>Pseudonocardiales</taxon>
        <taxon>Pseudonocardiaceae</taxon>
        <taxon>Actinokineospora</taxon>
    </lineage>
</organism>
<dbReference type="RefSeq" id="WP_092774977.1">
    <property type="nucleotide sequence ID" value="NZ_FOGI01000002.1"/>
</dbReference>
<sequence>MSTVETAVAVEHQDHELDPAPTPPPEVGVLPVVGVDPGQTWTAAVLRVGDAAVHGWTMGPTGARGELDRAALNDEDDWVAFARYVAKLVEGLDALVDYAAGRWGRVRVGVEVPRVPVGLLPGAPAKYNRIPLRDWVMPRQVAAVILGRYPTAVPVYPDGHGRHPTAGYPAELRGTRPPSWGINEARRGERDHERAAYDVAGKAARMPL</sequence>
<reference evidence="3" key="1">
    <citation type="submission" date="2016-10" db="EMBL/GenBank/DDBJ databases">
        <authorList>
            <person name="Varghese N."/>
            <person name="Submissions S."/>
        </authorList>
    </citation>
    <scope>NUCLEOTIDE SEQUENCE [LARGE SCALE GENOMIC DNA]</scope>
    <source>
        <strain evidence="3">DSM 44260</strain>
    </source>
</reference>
<dbReference type="STRING" id="155974.SAMN04487818_1027"/>
<protein>
    <submittedName>
        <fullName evidence="2">Uncharacterized protein</fullName>
    </submittedName>
</protein>
<feature type="region of interest" description="Disordered" evidence="1">
    <location>
        <begin position="1"/>
        <end position="24"/>
    </location>
</feature>
<keyword evidence="3" id="KW-1185">Reference proteome</keyword>
<evidence type="ECO:0000313" key="3">
    <source>
        <dbReference type="Proteomes" id="UP000199051"/>
    </source>
</evidence>
<gene>
    <name evidence="2" type="ORF">SAMN04487818_1027</name>
</gene>